<dbReference type="PROSITE" id="PS00061">
    <property type="entry name" value="ADH_SHORT"/>
    <property type="match status" value="1"/>
</dbReference>
<protein>
    <submittedName>
        <fullName evidence="2">Uncharacterized protein</fullName>
    </submittedName>
</protein>
<dbReference type="PANTHER" id="PTHR43313:SF1">
    <property type="entry name" value="3BETA-HYDROXYSTEROID DEHYDROGENASE DHS-16"/>
    <property type="match status" value="1"/>
</dbReference>
<organism evidence="2">
    <name type="scientific">Fonticula alba</name>
    <name type="common">Slime mold</name>
    <dbReference type="NCBI Taxonomy" id="691883"/>
    <lineage>
        <taxon>Eukaryota</taxon>
        <taxon>Rotosphaerida</taxon>
        <taxon>Fonticulaceae</taxon>
        <taxon>Fonticula</taxon>
    </lineage>
</organism>
<dbReference type="Pfam" id="PF00106">
    <property type="entry name" value="adh_short"/>
    <property type="match status" value="1"/>
</dbReference>
<dbReference type="Gene3D" id="3.40.50.720">
    <property type="entry name" value="NAD(P)-binding Rossmann-like Domain"/>
    <property type="match status" value="1"/>
</dbReference>
<dbReference type="RefSeq" id="XP_009494055.1">
    <property type="nucleotide sequence ID" value="XM_009495780.1"/>
</dbReference>
<dbReference type="PRINTS" id="PR00080">
    <property type="entry name" value="SDRFAMILY"/>
</dbReference>
<dbReference type="PANTHER" id="PTHR43313">
    <property type="entry name" value="SHORT-CHAIN DEHYDROGENASE/REDUCTASE FAMILY 9C"/>
    <property type="match status" value="1"/>
</dbReference>
<sequence>MSLLVDGIAFIFLLYTVHAIVQYVNTSVVANINFFPFFPGQQRDLARLSTPREELYTLITGCDTGFGRLLVEALANENKPVLAGCLTETGVKVLESSGRPNLIPFLLDVTNPADLERCQKLIQSVCPEGLGAVVNNAGISQGYLVEWSTMEEARQVLEVNFLAPLAMIKMCLPFLRRTRGRIINISSASSIIPIPGLSLYSASKSALSAMTQALRQETKHMGVAVCEVVPGFAYTNLISRITAMITEKRGTVCKEIQGAYPENRIERSLAFFNGSYRRSMSPDFVVQAIQHALFSRFPKVKYQVGKEIPLIRMLKALPEVAYEAVWALY</sequence>
<dbReference type="PRINTS" id="PR00081">
    <property type="entry name" value="GDHRDH"/>
</dbReference>
<accession>A0A058ZBX9</accession>
<dbReference type="OMA" id="ITKMESY"/>
<dbReference type="GeneID" id="20526603"/>
<dbReference type="STRING" id="691883.A0A058ZBX9"/>
<name>A0A058ZBX9_FONAL</name>
<gene>
    <name evidence="2" type="ORF">H696_01878</name>
</gene>
<evidence type="ECO:0000313" key="2">
    <source>
        <dbReference type="EMBL" id="KCV70932.1"/>
    </source>
</evidence>
<evidence type="ECO:0000313" key="3">
    <source>
        <dbReference type="Proteomes" id="UP000030693"/>
    </source>
</evidence>
<dbReference type="InterPro" id="IPR036291">
    <property type="entry name" value="NAD(P)-bd_dom_sf"/>
</dbReference>
<dbReference type="GO" id="GO:0016491">
    <property type="term" value="F:oxidoreductase activity"/>
    <property type="evidence" value="ECO:0007669"/>
    <property type="project" value="TreeGrafter"/>
</dbReference>
<dbReference type="InterPro" id="IPR002347">
    <property type="entry name" value="SDR_fam"/>
</dbReference>
<dbReference type="InterPro" id="IPR020904">
    <property type="entry name" value="Sc_DH/Rdtase_CS"/>
</dbReference>
<dbReference type="eggNOG" id="KOG1610">
    <property type="taxonomic scope" value="Eukaryota"/>
</dbReference>
<dbReference type="OrthoDB" id="5296at2759"/>
<dbReference type="GO" id="GO:0008202">
    <property type="term" value="P:steroid metabolic process"/>
    <property type="evidence" value="ECO:0007669"/>
    <property type="project" value="TreeGrafter"/>
</dbReference>
<reference evidence="2" key="1">
    <citation type="submission" date="2013-04" db="EMBL/GenBank/DDBJ databases">
        <title>The Genome Sequence of Fonticula alba ATCC 38817.</title>
        <authorList>
            <consortium name="The Broad Institute Genomics Platform"/>
            <person name="Russ C."/>
            <person name="Cuomo C."/>
            <person name="Burger G."/>
            <person name="Gray M.W."/>
            <person name="Holland P.W.H."/>
            <person name="King N."/>
            <person name="Lang F.B.F."/>
            <person name="Roger A.J."/>
            <person name="Ruiz-Trillo I."/>
            <person name="Brown M."/>
            <person name="Walker B."/>
            <person name="Young S."/>
            <person name="Zeng Q."/>
            <person name="Gargeya S."/>
            <person name="Fitzgerald M."/>
            <person name="Haas B."/>
            <person name="Abouelleil A."/>
            <person name="Allen A.W."/>
            <person name="Alvarado L."/>
            <person name="Arachchi H.M."/>
            <person name="Berlin A.M."/>
            <person name="Chapman S.B."/>
            <person name="Gainer-Dewar J."/>
            <person name="Goldberg J."/>
            <person name="Griggs A."/>
            <person name="Gujja S."/>
            <person name="Hansen M."/>
            <person name="Howarth C."/>
            <person name="Imamovic A."/>
            <person name="Ireland A."/>
            <person name="Larimer J."/>
            <person name="McCowan C."/>
            <person name="Murphy C."/>
            <person name="Pearson M."/>
            <person name="Poon T.W."/>
            <person name="Priest M."/>
            <person name="Roberts A."/>
            <person name="Saif S."/>
            <person name="Shea T."/>
            <person name="Sisk P."/>
            <person name="Sykes S."/>
            <person name="Wortman J."/>
            <person name="Nusbaum C."/>
            <person name="Birren B."/>
        </authorList>
    </citation>
    <scope>NUCLEOTIDE SEQUENCE [LARGE SCALE GENOMIC DNA]</scope>
    <source>
        <strain evidence="2">ATCC 38817</strain>
    </source>
</reference>
<dbReference type="AlphaFoldDB" id="A0A058ZBX9"/>
<dbReference type="Proteomes" id="UP000030693">
    <property type="component" value="Unassembled WGS sequence"/>
</dbReference>
<dbReference type="SUPFAM" id="SSF51735">
    <property type="entry name" value="NAD(P)-binding Rossmann-fold domains"/>
    <property type="match status" value="1"/>
</dbReference>
<proteinExistence type="inferred from homology"/>
<comment type="similarity">
    <text evidence="1">Belongs to the short-chain dehydrogenases/reductases (SDR) family.</text>
</comment>
<dbReference type="EMBL" id="KB932203">
    <property type="protein sequence ID" value="KCV70932.1"/>
    <property type="molecule type" value="Genomic_DNA"/>
</dbReference>
<evidence type="ECO:0000256" key="1">
    <source>
        <dbReference type="RuleBase" id="RU000363"/>
    </source>
</evidence>
<keyword evidence="3" id="KW-1185">Reference proteome</keyword>